<dbReference type="AlphaFoldDB" id="A0A3D4VAC2"/>
<keyword evidence="2" id="KW-0732">Signal</keyword>
<gene>
    <name evidence="3" type="ORF">DGD08_12755</name>
</gene>
<organism evidence="3 4">
    <name type="scientific">Gemmatimonas aurantiaca</name>
    <dbReference type="NCBI Taxonomy" id="173480"/>
    <lineage>
        <taxon>Bacteria</taxon>
        <taxon>Pseudomonadati</taxon>
        <taxon>Gemmatimonadota</taxon>
        <taxon>Gemmatimonadia</taxon>
        <taxon>Gemmatimonadales</taxon>
        <taxon>Gemmatimonadaceae</taxon>
        <taxon>Gemmatimonas</taxon>
    </lineage>
</organism>
<feature type="chain" id="PRO_5017830657" evidence="2">
    <location>
        <begin position="24"/>
        <end position="434"/>
    </location>
</feature>
<dbReference type="GO" id="GO:0015562">
    <property type="term" value="F:efflux transmembrane transporter activity"/>
    <property type="evidence" value="ECO:0007669"/>
    <property type="project" value="InterPro"/>
</dbReference>
<evidence type="ECO:0000313" key="4">
    <source>
        <dbReference type="Proteomes" id="UP000264071"/>
    </source>
</evidence>
<protein>
    <submittedName>
        <fullName evidence="3">TolC family protein</fullName>
    </submittedName>
</protein>
<dbReference type="SUPFAM" id="SSF56954">
    <property type="entry name" value="Outer membrane efflux proteins (OEP)"/>
    <property type="match status" value="1"/>
</dbReference>
<comment type="caution">
    <text evidence="3">The sequence shown here is derived from an EMBL/GenBank/DDBJ whole genome shotgun (WGS) entry which is preliminary data.</text>
</comment>
<name>A0A3D4VAC2_9BACT</name>
<dbReference type="Gene3D" id="1.20.1600.10">
    <property type="entry name" value="Outer membrane efflux proteins (OEP)"/>
    <property type="match status" value="1"/>
</dbReference>
<dbReference type="PANTHER" id="PTHR30203">
    <property type="entry name" value="OUTER MEMBRANE CATION EFFLUX PROTEIN"/>
    <property type="match status" value="1"/>
</dbReference>
<reference evidence="3 4" key="1">
    <citation type="journal article" date="2018" name="Nat. Biotechnol.">
        <title>A standardized bacterial taxonomy based on genome phylogeny substantially revises the tree of life.</title>
        <authorList>
            <person name="Parks D.H."/>
            <person name="Chuvochina M."/>
            <person name="Waite D.W."/>
            <person name="Rinke C."/>
            <person name="Skarshewski A."/>
            <person name="Chaumeil P.A."/>
            <person name="Hugenholtz P."/>
        </authorList>
    </citation>
    <scope>NUCLEOTIDE SEQUENCE [LARGE SCALE GENOMIC DNA]</scope>
    <source>
        <strain evidence="3">UBA8844</strain>
    </source>
</reference>
<sequence length="434" mass="46079">MFSSSIRGGVLLVAALASGTVVSAQTTERPPAPSQQASEPSLTLREGLDRARAHRPQTRLAGAGTARARGAARLTALIPNPQLNVQGDQRTPTHQLVVAQPLQWLPRRAADRRTGRALIDRATADSVQLLADLGREVRMAFFGSLAARERLVLSHEQALLADSLVRLADRRVSAGEISALERDQIAQEALRARLLAARAQETARTADVELARAVAWDSSGTPGARGALDEALDVVTDAAVNIRAEGAASVSTATMPLVQARVADSVAAASRLRALQWQQLPLPSLTLGTEWGSSTDTRLGSAASLPRTGIVGVSVSVPLWNQGREAVAEARGAATEASARAAEAHLLADAQRRAAEIRVAERAVRARLARDSMLVDARRVRAGAMRLYEAGRTGLLPVIDALRIERDVGQLLVQELLDFQAARADLAALLGVWP</sequence>
<dbReference type="PANTHER" id="PTHR30203:SF24">
    <property type="entry name" value="BLR4935 PROTEIN"/>
    <property type="match status" value="1"/>
</dbReference>
<accession>A0A3D4VAC2</accession>
<proteinExistence type="predicted"/>
<dbReference type="EMBL" id="DPIY01000010">
    <property type="protein sequence ID" value="HCT58066.1"/>
    <property type="molecule type" value="Genomic_DNA"/>
</dbReference>
<feature type="signal peptide" evidence="2">
    <location>
        <begin position="1"/>
        <end position="23"/>
    </location>
</feature>
<evidence type="ECO:0000256" key="1">
    <source>
        <dbReference type="SAM" id="MobiDB-lite"/>
    </source>
</evidence>
<evidence type="ECO:0000313" key="3">
    <source>
        <dbReference type="EMBL" id="HCT58066.1"/>
    </source>
</evidence>
<feature type="region of interest" description="Disordered" evidence="1">
    <location>
        <begin position="24"/>
        <end position="43"/>
    </location>
</feature>
<dbReference type="InterPro" id="IPR010131">
    <property type="entry name" value="MdtP/NodT-like"/>
</dbReference>
<evidence type="ECO:0000256" key="2">
    <source>
        <dbReference type="SAM" id="SignalP"/>
    </source>
</evidence>
<dbReference type="Proteomes" id="UP000264071">
    <property type="component" value="Unassembled WGS sequence"/>
</dbReference>